<dbReference type="PROSITE" id="PS50893">
    <property type="entry name" value="ABC_TRANSPORTER_2"/>
    <property type="match status" value="1"/>
</dbReference>
<feature type="compositionally biased region" description="Low complexity" evidence="7">
    <location>
        <begin position="9"/>
        <end position="20"/>
    </location>
</feature>
<feature type="compositionally biased region" description="Low complexity" evidence="7">
    <location>
        <begin position="70"/>
        <end position="83"/>
    </location>
</feature>
<evidence type="ECO:0000256" key="3">
    <source>
        <dbReference type="ARBA" id="ARBA00022741"/>
    </source>
</evidence>
<accession>A0A830HPN7</accession>
<dbReference type="GO" id="GO:0016020">
    <property type="term" value="C:membrane"/>
    <property type="evidence" value="ECO:0007669"/>
    <property type="project" value="UniProtKB-SubCell"/>
</dbReference>
<dbReference type="SUPFAM" id="SSF52540">
    <property type="entry name" value="P-loop containing nucleoside triphosphate hydrolases"/>
    <property type="match status" value="1"/>
</dbReference>
<feature type="region of interest" description="Disordered" evidence="7">
    <location>
        <begin position="501"/>
        <end position="524"/>
    </location>
</feature>
<feature type="compositionally biased region" description="Pro residues" evidence="7">
    <location>
        <begin position="131"/>
        <end position="144"/>
    </location>
</feature>
<evidence type="ECO:0000256" key="8">
    <source>
        <dbReference type="SAM" id="Phobius"/>
    </source>
</evidence>
<evidence type="ECO:0000256" key="4">
    <source>
        <dbReference type="ARBA" id="ARBA00022840"/>
    </source>
</evidence>
<comment type="subcellular location">
    <subcellularLocation>
        <location evidence="1">Membrane</location>
        <topology evidence="1">Multi-pass membrane protein</topology>
    </subcellularLocation>
</comment>
<evidence type="ECO:0000256" key="5">
    <source>
        <dbReference type="ARBA" id="ARBA00022989"/>
    </source>
</evidence>
<feature type="compositionally biased region" description="Low complexity" evidence="7">
    <location>
        <begin position="513"/>
        <end position="524"/>
    </location>
</feature>
<keyword evidence="3" id="KW-0547">Nucleotide-binding</keyword>
<dbReference type="InterPro" id="IPR003593">
    <property type="entry name" value="AAA+_ATPase"/>
</dbReference>
<dbReference type="GO" id="GO:0005524">
    <property type="term" value="F:ATP binding"/>
    <property type="evidence" value="ECO:0007669"/>
    <property type="project" value="UniProtKB-KW"/>
</dbReference>
<dbReference type="PROSITE" id="PS50929">
    <property type="entry name" value="ABC_TM1F"/>
    <property type="match status" value="1"/>
</dbReference>
<keyword evidence="6 8" id="KW-0472">Membrane</keyword>
<proteinExistence type="predicted"/>
<evidence type="ECO:0000259" key="10">
    <source>
        <dbReference type="PROSITE" id="PS50929"/>
    </source>
</evidence>
<evidence type="ECO:0000259" key="9">
    <source>
        <dbReference type="PROSITE" id="PS50893"/>
    </source>
</evidence>
<keyword evidence="5 8" id="KW-1133">Transmembrane helix</keyword>
<feature type="compositionally biased region" description="Low complexity" evidence="7">
    <location>
        <begin position="41"/>
        <end position="51"/>
    </location>
</feature>
<dbReference type="Pfam" id="PF00664">
    <property type="entry name" value="ABC_membrane"/>
    <property type="match status" value="1"/>
</dbReference>
<dbReference type="Gene3D" id="3.40.50.300">
    <property type="entry name" value="P-loop containing nucleotide triphosphate hydrolases"/>
    <property type="match status" value="1"/>
</dbReference>
<dbReference type="Proteomes" id="UP000660262">
    <property type="component" value="Unassembled WGS sequence"/>
</dbReference>
<feature type="compositionally biased region" description="Basic residues" evidence="7">
    <location>
        <begin position="21"/>
        <end position="31"/>
    </location>
</feature>
<dbReference type="PANTHER" id="PTHR43394">
    <property type="entry name" value="ATP-DEPENDENT PERMEASE MDL1, MITOCHONDRIAL"/>
    <property type="match status" value="1"/>
</dbReference>
<sequence length="884" mass="92760">MALMMPYKSLSRSSSVSSARSPRHSSRRKYKSLIIQDKSANHVASHHASSSPLFGHGHNPGRGLRTSGVSAAASSSASSSSSSAPPPPSQSHEVKFTEQPFRWLDLSSLDGGDHTIHKEDGGGETTTNSTPTPPPPPPPPPPPSSASAFNLTPVRWRIIKQLVSPDSGLLSLGVTCLVLTSLAELTIPRLLSHSIFATSEALAVGAANNTGNFAAILAAHPTTRTALVMLAVATVLAAVLSGLRGTFFGFANHRLVRRLRQRLYATIVERRQTSAVLWVDNEGGGPGAITSRIHGDCSNVSRILSLHVNIAMRSTITVVGGFIMLVITSQSTSLALLCLVLTVSHVLASVNYGRYNRQVGKKQSDVLSGMSRLAESTLGMLRTVKIFRAGPYERARYNLECSRMLRVGNRSTVAHGFYHTYCAFVKEFSKVLALAVGAASLAVAANSPAGAGAAFTAERLTASVLYIETIMSGAIAFGDQLAALSEASGSLEKVMTWLEDAEREKEEEEATTKGEAGQNGAATNGSANAAAAAAAAGAAALLEPGRGPRVCPVDRAAAGGARVTFDNVWFSYDAHASDAEPGADDVDWALRGVSLDIPAGQVIALVGPSGSGKSTTASLMYRLIYPTHGSVLLDGVPVDAWDEDTFRSTLCGVDQPPRVVEALSPWENVAYGSLPPPTALVAGGEGTYVGDNDPSVDAASARTLHADRLRVASESAGSDTFLPALPAEAGPEDIAKAGATGTKLSAGQVQRVALARVFARDPRVLVLDEATSALDYRSEQVVQRALEKLREQPCPPTVFVVAHRLNTIRKADQIAVLADGGISELGTHEELMKRKDGIYQRMVNFGKESGELNEDTLEPNEPVLAATSGHDDGCCGGGCGTKSA</sequence>
<dbReference type="OrthoDB" id="6500128at2759"/>
<feature type="region of interest" description="Disordered" evidence="7">
    <location>
        <begin position="1"/>
        <end position="95"/>
    </location>
</feature>
<feature type="compositionally biased region" description="Basic and acidic residues" evidence="7">
    <location>
        <begin position="111"/>
        <end position="121"/>
    </location>
</feature>
<name>A0A830HPN7_9CHLO</name>
<comment type="caution">
    <text evidence="11">The sequence shown here is derived from an EMBL/GenBank/DDBJ whole genome shotgun (WGS) entry which is preliminary data.</text>
</comment>
<evidence type="ECO:0000256" key="6">
    <source>
        <dbReference type="ARBA" id="ARBA00023136"/>
    </source>
</evidence>
<dbReference type="InterPro" id="IPR036640">
    <property type="entry name" value="ABC1_TM_sf"/>
</dbReference>
<feature type="transmembrane region" description="Helical" evidence="8">
    <location>
        <begin position="334"/>
        <end position="353"/>
    </location>
</feature>
<feature type="transmembrane region" description="Helical" evidence="8">
    <location>
        <begin position="310"/>
        <end position="328"/>
    </location>
</feature>
<reference evidence="11" key="1">
    <citation type="submission" date="2020-10" db="EMBL/GenBank/DDBJ databases">
        <title>Unveiling of a novel bifunctional photoreceptor, Dualchrome1, isolated from a cosmopolitan green alga.</title>
        <authorList>
            <person name="Suzuki S."/>
            <person name="Kawachi M."/>
        </authorList>
    </citation>
    <scope>NUCLEOTIDE SEQUENCE</scope>
    <source>
        <strain evidence="11">NIES 2893</strain>
    </source>
</reference>
<evidence type="ECO:0000256" key="1">
    <source>
        <dbReference type="ARBA" id="ARBA00004141"/>
    </source>
</evidence>
<feature type="domain" description="ABC transmembrane type-1" evidence="10">
    <location>
        <begin position="172"/>
        <end position="486"/>
    </location>
</feature>
<dbReference type="AlphaFoldDB" id="A0A830HPN7"/>
<evidence type="ECO:0000256" key="7">
    <source>
        <dbReference type="SAM" id="MobiDB-lite"/>
    </source>
</evidence>
<dbReference type="GO" id="GO:0015421">
    <property type="term" value="F:ABC-type oligopeptide transporter activity"/>
    <property type="evidence" value="ECO:0007669"/>
    <property type="project" value="TreeGrafter"/>
</dbReference>
<evidence type="ECO:0000313" key="12">
    <source>
        <dbReference type="Proteomes" id="UP000660262"/>
    </source>
</evidence>
<dbReference type="InterPro" id="IPR011527">
    <property type="entry name" value="ABC1_TM_dom"/>
</dbReference>
<gene>
    <name evidence="11" type="ORF">PPROV_000576200</name>
</gene>
<dbReference type="Pfam" id="PF00005">
    <property type="entry name" value="ABC_tran"/>
    <property type="match status" value="1"/>
</dbReference>
<dbReference type="GO" id="GO:0016887">
    <property type="term" value="F:ATP hydrolysis activity"/>
    <property type="evidence" value="ECO:0007669"/>
    <property type="project" value="InterPro"/>
</dbReference>
<dbReference type="InterPro" id="IPR027417">
    <property type="entry name" value="P-loop_NTPase"/>
</dbReference>
<feature type="transmembrane region" description="Helical" evidence="8">
    <location>
        <begin position="227"/>
        <end position="251"/>
    </location>
</feature>
<evidence type="ECO:0008006" key="13">
    <source>
        <dbReference type="Google" id="ProtNLM"/>
    </source>
</evidence>
<keyword evidence="4" id="KW-0067">ATP-binding</keyword>
<dbReference type="EMBL" id="BNJQ01000015">
    <property type="protein sequence ID" value="GHP07019.1"/>
    <property type="molecule type" value="Genomic_DNA"/>
</dbReference>
<dbReference type="InterPro" id="IPR039421">
    <property type="entry name" value="Type_1_exporter"/>
</dbReference>
<protein>
    <recommendedName>
        <fullName evidence="13">ABC transporter domain-containing protein</fullName>
    </recommendedName>
</protein>
<feature type="region of interest" description="Disordered" evidence="7">
    <location>
        <begin position="107"/>
        <end position="148"/>
    </location>
</feature>
<dbReference type="SMART" id="SM00382">
    <property type="entry name" value="AAA"/>
    <property type="match status" value="1"/>
</dbReference>
<keyword evidence="12" id="KW-1185">Reference proteome</keyword>
<dbReference type="InterPro" id="IPR003439">
    <property type="entry name" value="ABC_transporter-like_ATP-bd"/>
</dbReference>
<organism evidence="11 12">
    <name type="scientific">Pycnococcus provasolii</name>
    <dbReference type="NCBI Taxonomy" id="41880"/>
    <lineage>
        <taxon>Eukaryota</taxon>
        <taxon>Viridiplantae</taxon>
        <taxon>Chlorophyta</taxon>
        <taxon>Pseudoscourfieldiophyceae</taxon>
        <taxon>Pseudoscourfieldiales</taxon>
        <taxon>Pycnococcaceae</taxon>
        <taxon>Pycnococcus</taxon>
    </lineage>
</organism>
<keyword evidence="2 8" id="KW-0812">Transmembrane</keyword>
<evidence type="ECO:0000256" key="2">
    <source>
        <dbReference type="ARBA" id="ARBA00022692"/>
    </source>
</evidence>
<dbReference type="PANTHER" id="PTHR43394:SF19">
    <property type="entry name" value="ABC TRANSPORTER B FAMILY"/>
    <property type="match status" value="1"/>
</dbReference>
<dbReference type="SUPFAM" id="SSF90123">
    <property type="entry name" value="ABC transporter transmembrane region"/>
    <property type="match status" value="1"/>
</dbReference>
<feature type="domain" description="ABC transporter" evidence="9">
    <location>
        <begin position="563"/>
        <end position="844"/>
    </location>
</feature>
<evidence type="ECO:0000313" key="11">
    <source>
        <dbReference type="EMBL" id="GHP07019.1"/>
    </source>
</evidence>
<dbReference type="Gene3D" id="1.20.1560.10">
    <property type="entry name" value="ABC transporter type 1, transmembrane domain"/>
    <property type="match status" value="1"/>
</dbReference>